<dbReference type="AlphaFoldDB" id="A0A0A9CJG1"/>
<protein>
    <submittedName>
        <fullName evidence="1">Uncharacterized protein</fullName>
    </submittedName>
</protein>
<evidence type="ECO:0000313" key="1">
    <source>
        <dbReference type="EMBL" id="JAD73530.1"/>
    </source>
</evidence>
<proteinExistence type="predicted"/>
<name>A0A0A9CJG1_ARUDO</name>
<accession>A0A0A9CJG1</accession>
<reference evidence="1" key="2">
    <citation type="journal article" date="2015" name="Data Brief">
        <title>Shoot transcriptome of the giant reed, Arundo donax.</title>
        <authorList>
            <person name="Barrero R.A."/>
            <person name="Guerrero F.D."/>
            <person name="Moolhuijzen P."/>
            <person name="Goolsby J.A."/>
            <person name="Tidwell J."/>
            <person name="Bellgard S.E."/>
            <person name="Bellgard M.I."/>
        </authorList>
    </citation>
    <scope>NUCLEOTIDE SEQUENCE</scope>
    <source>
        <tissue evidence="1">Shoot tissue taken approximately 20 cm above the soil surface</tissue>
    </source>
</reference>
<organism evidence="1">
    <name type="scientific">Arundo donax</name>
    <name type="common">Giant reed</name>
    <name type="synonym">Donax arundinaceus</name>
    <dbReference type="NCBI Taxonomy" id="35708"/>
    <lineage>
        <taxon>Eukaryota</taxon>
        <taxon>Viridiplantae</taxon>
        <taxon>Streptophyta</taxon>
        <taxon>Embryophyta</taxon>
        <taxon>Tracheophyta</taxon>
        <taxon>Spermatophyta</taxon>
        <taxon>Magnoliopsida</taxon>
        <taxon>Liliopsida</taxon>
        <taxon>Poales</taxon>
        <taxon>Poaceae</taxon>
        <taxon>PACMAD clade</taxon>
        <taxon>Arundinoideae</taxon>
        <taxon>Arundineae</taxon>
        <taxon>Arundo</taxon>
    </lineage>
</organism>
<sequence length="27" mass="3352">MQRPYLHAFPPFVEYSPLYITIRWRVA</sequence>
<dbReference type="EMBL" id="GBRH01224365">
    <property type="protein sequence ID" value="JAD73530.1"/>
    <property type="molecule type" value="Transcribed_RNA"/>
</dbReference>
<reference evidence="1" key="1">
    <citation type="submission" date="2014-09" db="EMBL/GenBank/DDBJ databases">
        <authorList>
            <person name="Magalhaes I.L.F."/>
            <person name="Oliveira U."/>
            <person name="Santos F.R."/>
            <person name="Vidigal T.H.D.A."/>
            <person name="Brescovit A.D."/>
            <person name="Santos A.J."/>
        </authorList>
    </citation>
    <scope>NUCLEOTIDE SEQUENCE</scope>
    <source>
        <tissue evidence="1">Shoot tissue taken approximately 20 cm above the soil surface</tissue>
    </source>
</reference>